<reference evidence="3" key="1">
    <citation type="submission" date="2015-07" db="EMBL/GenBank/DDBJ databases">
        <title>Genome sequencing project for genomic taxonomy and phylogenomics of Bacillus-like bacteria.</title>
        <authorList>
            <person name="Liu B."/>
            <person name="Wang J."/>
            <person name="Zhu Y."/>
            <person name="Liu G."/>
            <person name="Chen Q."/>
            <person name="Chen Z."/>
            <person name="Lan J."/>
            <person name="Che J."/>
            <person name="Ge C."/>
            <person name="Shi H."/>
            <person name="Pan Z."/>
            <person name="Liu X."/>
        </authorList>
    </citation>
    <scope>NUCLEOTIDE SEQUENCE [LARGE SCALE GENOMIC DNA]</scope>
    <source>
        <strain evidence="3">DSM 9887</strain>
    </source>
</reference>
<sequence>MKKLVYVSLFVFCCLLVGCTTQKPLEQVQGLGREEAAQIAAAAVRKYYHLQVDTQDREITLEDPSKLVDSATGKPIYKGIPVHAILKNKPVEGDIYGFHAIIEPQTKQVLSLSVDVIGSNGEKATQAIAEADLEKAAADFIRTQKLLAPTSFELVKTSDTSTHNSKRYFYYSDGQNAVAIGVDTDLQQVVTFSYD</sequence>
<gene>
    <name evidence="2" type="ORF">ADS79_00760</name>
    <name evidence="1" type="ORF">BRE01_18520</name>
</gene>
<dbReference type="OrthoDB" id="2466062at2"/>
<evidence type="ECO:0000313" key="1">
    <source>
        <dbReference type="EMBL" id="GED68150.1"/>
    </source>
</evidence>
<name>A0A0K9YZW6_9BACL</name>
<comment type="caution">
    <text evidence="2">The sequence shown here is derived from an EMBL/GenBank/DDBJ whole genome shotgun (WGS) entry which is preliminary data.</text>
</comment>
<protein>
    <recommendedName>
        <fullName evidence="5">PepSY domain-containing protein</fullName>
    </recommendedName>
</protein>
<evidence type="ECO:0000313" key="3">
    <source>
        <dbReference type="Proteomes" id="UP000036834"/>
    </source>
</evidence>
<organism evidence="2 3">
    <name type="scientific">Brevibacillus reuszeri</name>
    <dbReference type="NCBI Taxonomy" id="54915"/>
    <lineage>
        <taxon>Bacteria</taxon>
        <taxon>Bacillati</taxon>
        <taxon>Bacillota</taxon>
        <taxon>Bacilli</taxon>
        <taxon>Bacillales</taxon>
        <taxon>Paenibacillaceae</taxon>
        <taxon>Brevibacillus</taxon>
    </lineage>
</organism>
<evidence type="ECO:0000313" key="4">
    <source>
        <dbReference type="Proteomes" id="UP000319578"/>
    </source>
</evidence>
<dbReference type="PATRIC" id="fig|54915.3.peg.5293"/>
<accession>A0A0K9YZW6</accession>
<keyword evidence="4" id="KW-1185">Reference proteome</keyword>
<dbReference type="PROSITE" id="PS51257">
    <property type="entry name" value="PROKAR_LIPOPROTEIN"/>
    <property type="match status" value="1"/>
</dbReference>
<dbReference type="EMBL" id="BJON01000006">
    <property type="protein sequence ID" value="GED68150.1"/>
    <property type="molecule type" value="Genomic_DNA"/>
</dbReference>
<dbReference type="Proteomes" id="UP000036834">
    <property type="component" value="Unassembled WGS sequence"/>
</dbReference>
<proteinExistence type="predicted"/>
<reference evidence="1 4" key="3">
    <citation type="submission" date="2019-06" db="EMBL/GenBank/DDBJ databases">
        <title>Whole genome shotgun sequence of Brevibacillus reuszeri NBRC 15719.</title>
        <authorList>
            <person name="Hosoyama A."/>
            <person name="Uohara A."/>
            <person name="Ohji S."/>
            <person name="Ichikawa N."/>
        </authorList>
    </citation>
    <scope>NUCLEOTIDE SEQUENCE [LARGE SCALE GENOMIC DNA]</scope>
    <source>
        <strain evidence="1 4">NBRC 15719</strain>
    </source>
</reference>
<dbReference type="STRING" id="54915.ADS79_00760"/>
<evidence type="ECO:0000313" key="2">
    <source>
        <dbReference type="EMBL" id="KNB74278.1"/>
    </source>
</evidence>
<dbReference type="RefSeq" id="WP_049736515.1">
    <property type="nucleotide sequence ID" value="NZ_BJON01000006.1"/>
</dbReference>
<reference evidence="2" key="2">
    <citation type="submission" date="2015-07" db="EMBL/GenBank/DDBJ databases">
        <title>MeaNS - Measles Nucleotide Surveillance Program.</title>
        <authorList>
            <person name="Tran T."/>
            <person name="Druce J."/>
        </authorList>
    </citation>
    <scope>NUCLEOTIDE SEQUENCE</scope>
    <source>
        <strain evidence="2">DSM 9887</strain>
    </source>
</reference>
<evidence type="ECO:0008006" key="5">
    <source>
        <dbReference type="Google" id="ProtNLM"/>
    </source>
</evidence>
<dbReference type="EMBL" id="LGIQ01000002">
    <property type="protein sequence ID" value="KNB74278.1"/>
    <property type="molecule type" value="Genomic_DNA"/>
</dbReference>
<dbReference type="AlphaFoldDB" id="A0A0K9YZW6"/>
<dbReference type="Proteomes" id="UP000319578">
    <property type="component" value="Unassembled WGS sequence"/>
</dbReference>